<dbReference type="Proteomes" id="UP001055115">
    <property type="component" value="Unassembled WGS sequence"/>
</dbReference>
<dbReference type="GO" id="GO:0061665">
    <property type="term" value="F:SUMO ligase activity"/>
    <property type="evidence" value="ECO:0007669"/>
    <property type="project" value="TreeGrafter"/>
</dbReference>
<dbReference type="EMBL" id="BQXU01000042">
    <property type="protein sequence ID" value="GKT50941.1"/>
    <property type="molecule type" value="Genomic_DNA"/>
</dbReference>
<evidence type="ECO:0000256" key="1">
    <source>
        <dbReference type="ARBA" id="ARBA00022723"/>
    </source>
</evidence>
<dbReference type="RefSeq" id="XP_049133291.1">
    <property type="nucleotide sequence ID" value="XM_049277334.1"/>
</dbReference>
<dbReference type="GeneID" id="73331924"/>
<dbReference type="InterPro" id="IPR018527">
    <property type="entry name" value="Rubredoxin_Fe_BS"/>
</dbReference>
<dbReference type="GO" id="GO:0000785">
    <property type="term" value="C:chromatin"/>
    <property type="evidence" value="ECO:0007669"/>
    <property type="project" value="TreeGrafter"/>
</dbReference>
<dbReference type="GO" id="GO:0016925">
    <property type="term" value="P:protein sumoylation"/>
    <property type="evidence" value="ECO:0007669"/>
    <property type="project" value="TreeGrafter"/>
</dbReference>
<reference evidence="4 5" key="1">
    <citation type="submission" date="2022-03" db="EMBL/GenBank/DDBJ databases">
        <title>Genome data of Colletotrichum spp.</title>
        <authorList>
            <person name="Utami Y.D."/>
            <person name="Hiruma K."/>
        </authorList>
    </citation>
    <scope>NUCLEOTIDE SEQUENCE [LARGE SCALE GENOMIC DNA]</scope>
    <source>
        <strain evidence="4 5">MAFF 239500</strain>
    </source>
</reference>
<dbReference type="PANTHER" id="PTHR10782">
    <property type="entry name" value="ZINC FINGER MIZ DOMAIN-CONTAINING PROTEIN"/>
    <property type="match status" value="1"/>
</dbReference>
<dbReference type="InterPro" id="IPR057847">
    <property type="entry name" value="ZMIZ1/ZMIZ2_GBD-like"/>
</dbReference>
<proteinExistence type="predicted"/>
<organism evidence="4 5">
    <name type="scientific">Colletotrichum spaethianum</name>
    <dbReference type="NCBI Taxonomy" id="700344"/>
    <lineage>
        <taxon>Eukaryota</taxon>
        <taxon>Fungi</taxon>
        <taxon>Dikarya</taxon>
        <taxon>Ascomycota</taxon>
        <taxon>Pezizomycotina</taxon>
        <taxon>Sordariomycetes</taxon>
        <taxon>Hypocreomycetidae</taxon>
        <taxon>Glomerellales</taxon>
        <taxon>Glomerellaceae</taxon>
        <taxon>Colletotrichum</taxon>
        <taxon>Colletotrichum spaethianum species complex</taxon>
    </lineage>
</organism>
<protein>
    <submittedName>
        <fullName evidence="4">Zinc finger protein</fullName>
    </submittedName>
</protein>
<feature type="region of interest" description="Disordered" evidence="2">
    <location>
        <begin position="281"/>
        <end position="307"/>
    </location>
</feature>
<dbReference type="Gene3D" id="3.30.40.10">
    <property type="entry name" value="Zinc/RING finger domain, C3HC4 (zinc finger)"/>
    <property type="match status" value="1"/>
</dbReference>
<dbReference type="InterPro" id="IPR013083">
    <property type="entry name" value="Znf_RING/FYVE/PHD"/>
</dbReference>
<dbReference type="PANTHER" id="PTHR10782:SF4">
    <property type="entry name" value="TONALLI, ISOFORM E"/>
    <property type="match status" value="1"/>
</dbReference>
<evidence type="ECO:0000259" key="3">
    <source>
        <dbReference type="Pfam" id="PF25527"/>
    </source>
</evidence>
<evidence type="ECO:0000313" key="4">
    <source>
        <dbReference type="EMBL" id="GKT50941.1"/>
    </source>
</evidence>
<evidence type="ECO:0000313" key="5">
    <source>
        <dbReference type="Proteomes" id="UP001055115"/>
    </source>
</evidence>
<dbReference type="GO" id="GO:0046872">
    <property type="term" value="F:metal ion binding"/>
    <property type="evidence" value="ECO:0007669"/>
    <property type="project" value="UniProtKB-KW"/>
</dbReference>
<dbReference type="PROSITE" id="PS00202">
    <property type="entry name" value="RUBREDOXIN"/>
    <property type="match status" value="1"/>
</dbReference>
<evidence type="ECO:0000256" key="2">
    <source>
        <dbReference type="SAM" id="MobiDB-lite"/>
    </source>
</evidence>
<comment type="caution">
    <text evidence="4">The sequence shown here is derived from an EMBL/GenBank/DDBJ whole genome shotgun (WGS) entry which is preliminary data.</text>
</comment>
<keyword evidence="5" id="KW-1185">Reference proteome</keyword>
<accession>A0AA37UL08</accession>
<gene>
    <name evidence="4" type="ORF">ColSpa_11122</name>
</gene>
<name>A0AA37UL08_9PEZI</name>
<dbReference type="Pfam" id="PF25527">
    <property type="entry name" value="GBD-like_ZMIZ1_ZMIZ2"/>
    <property type="match status" value="1"/>
</dbReference>
<sequence>MTGDGIPVSEYFNGSLRYRLRLCELQVNPEDSTKITESTWAVAQTYWPDHINIFVNGKVMPIRRKQHNGQHQPVELTPLIFAGTNSISVAISPPSRPQKPDTTYYMAVEIIETLSHEHIFDMVLRHGVISADSTRKAIQNRLKPAAEDEDDELTVVGNDLSIDLADPFSATIYQIPVRGVSCTHMECFDLVTWLQTRPAKPRCTLHAAGDECRHCSRGLGARPEPSLVDKWKCPLCDRDARPYSLRKDNFMAEVRSILDYEKKLHTKTIYVAADGTWRPKVEEVDDEDDDEEENEQPPAKRVKTRPTTCEAANAVEVIELD</sequence>
<feature type="compositionally biased region" description="Acidic residues" evidence="2">
    <location>
        <begin position="283"/>
        <end position="295"/>
    </location>
</feature>
<feature type="domain" description="ZMIZ1/ZMIZ2 GBD-like" evidence="3">
    <location>
        <begin position="43"/>
        <end position="91"/>
    </location>
</feature>
<dbReference type="AlphaFoldDB" id="A0AA37UL08"/>
<keyword evidence="1" id="KW-0479">Metal-binding</keyword>